<organism evidence="1 2">
    <name type="scientific">Taxus chinensis</name>
    <name type="common">Chinese yew</name>
    <name type="synonym">Taxus wallichiana var. chinensis</name>
    <dbReference type="NCBI Taxonomy" id="29808"/>
    <lineage>
        <taxon>Eukaryota</taxon>
        <taxon>Viridiplantae</taxon>
        <taxon>Streptophyta</taxon>
        <taxon>Embryophyta</taxon>
        <taxon>Tracheophyta</taxon>
        <taxon>Spermatophyta</taxon>
        <taxon>Pinopsida</taxon>
        <taxon>Pinidae</taxon>
        <taxon>Conifers II</taxon>
        <taxon>Cupressales</taxon>
        <taxon>Taxaceae</taxon>
        <taxon>Taxus</taxon>
    </lineage>
</organism>
<feature type="non-terminal residue" evidence="1">
    <location>
        <position position="62"/>
    </location>
</feature>
<sequence length="62" mass="6871">NFSILWSFSMTSSMESLPTASHAVLSQLLNDIINIKVDEPAFSLHQLINSIDSLLACYDSKL</sequence>
<name>A0AA38F6I8_TAXCH</name>
<protein>
    <submittedName>
        <fullName evidence="1">Uncharacterized protein</fullName>
    </submittedName>
</protein>
<feature type="non-terminal residue" evidence="1">
    <location>
        <position position="1"/>
    </location>
</feature>
<evidence type="ECO:0000313" key="2">
    <source>
        <dbReference type="Proteomes" id="UP000824469"/>
    </source>
</evidence>
<evidence type="ECO:0000313" key="1">
    <source>
        <dbReference type="EMBL" id="KAH9290815.1"/>
    </source>
</evidence>
<gene>
    <name evidence="1" type="ORF">KI387_034932</name>
</gene>
<dbReference type="EMBL" id="JAHRHJ020003813">
    <property type="protein sequence ID" value="KAH9290815.1"/>
    <property type="molecule type" value="Genomic_DNA"/>
</dbReference>
<reference evidence="1 2" key="1">
    <citation type="journal article" date="2021" name="Nat. Plants">
        <title>The Taxus genome provides insights into paclitaxel biosynthesis.</title>
        <authorList>
            <person name="Xiong X."/>
            <person name="Gou J."/>
            <person name="Liao Q."/>
            <person name="Li Y."/>
            <person name="Zhou Q."/>
            <person name="Bi G."/>
            <person name="Li C."/>
            <person name="Du R."/>
            <person name="Wang X."/>
            <person name="Sun T."/>
            <person name="Guo L."/>
            <person name="Liang H."/>
            <person name="Lu P."/>
            <person name="Wu Y."/>
            <person name="Zhang Z."/>
            <person name="Ro D.K."/>
            <person name="Shang Y."/>
            <person name="Huang S."/>
            <person name="Yan J."/>
        </authorList>
    </citation>
    <scope>NUCLEOTIDE SEQUENCE [LARGE SCALE GENOMIC DNA]</scope>
    <source>
        <strain evidence="1">Ta-2019</strain>
    </source>
</reference>
<dbReference type="Proteomes" id="UP000824469">
    <property type="component" value="Unassembled WGS sequence"/>
</dbReference>
<keyword evidence="2" id="KW-1185">Reference proteome</keyword>
<dbReference type="AlphaFoldDB" id="A0AA38F6I8"/>
<proteinExistence type="predicted"/>
<accession>A0AA38F6I8</accession>
<comment type="caution">
    <text evidence="1">The sequence shown here is derived from an EMBL/GenBank/DDBJ whole genome shotgun (WGS) entry which is preliminary data.</text>
</comment>